<dbReference type="Pfam" id="PF02204">
    <property type="entry name" value="VPS9"/>
    <property type="match status" value="1"/>
</dbReference>
<protein>
    <recommendedName>
        <fullName evidence="1">VPS9 domain-containing protein</fullName>
    </recommendedName>
</protein>
<keyword evidence="3" id="KW-1185">Reference proteome</keyword>
<dbReference type="InterPro" id="IPR051248">
    <property type="entry name" value="UPF0507/Ank_repeat_27"/>
</dbReference>
<dbReference type="PANTHER" id="PTHR24170">
    <property type="entry name" value="ANKYRIN REPEAT DOMAIN-CONTAINING PROTEIN 27"/>
    <property type="match status" value="1"/>
</dbReference>
<comment type="caution">
    <text evidence="2">The sequence shown here is derived from an EMBL/GenBank/DDBJ whole genome shotgun (WGS) entry which is preliminary data.</text>
</comment>
<dbReference type="Gene3D" id="1.20.1050.80">
    <property type="entry name" value="VPS9 domain"/>
    <property type="match status" value="1"/>
</dbReference>
<dbReference type="EMBL" id="JBGBPQ010000004">
    <property type="protein sequence ID" value="KAL1525008.1"/>
    <property type="molecule type" value="Genomic_DNA"/>
</dbReference>
<dbReference type="SUPFAM" id="SSF109993">
    <property type="entry name" value="VPS9 domain"/>
    <property type="match status" value="1"/>
</dbReference>
<organism evidence="2 3">
    <name type="scientific">Prymnesium parvum</name>
    <name type="common">Toxic golden alga</name>
    <dbReference type="NCBI Taxonomy" id="97485"/>
    <lineage>
        <taxon>Eukaryota</taxon>
        <taxon>Haptista</taxon>
        <taxon>Haptophyta</taxon>
        <taxon>Prymnesiophyceae</taxon>
        <taxon>Prymnesiales</taxon>
        <taxon>Prymnesiaceae</taxon>
        <taxon>Prymnesium</taxon>
    </lineage>
</organism>
<dbReference type="AlphaFoldDB" id="A0AB34JVR1"/>
<proteinExistence type="predicted"/>
<reference evidence="2 3" key="1">
    <citation type="journal article" date="2024" name="Science">
        <title>Giant polyketide synthase enzymes in the biosynthesis of giant marine polyether toxins.</title>
        <authorList>
            <person name="Fallon T.R."/>
            <person name="Shende V.V."/>
            <person name="Wierzbicki I.H."/>
            <person name="Pendleton A.L."/>
            <person name="Watervoot N.F."/>
            <person name="Auber R.P."/>
            <person name="Gonzalez D.J."/>
            <person name="Wisecaver J.H."/>
            <person name="Moore B.S."/>
        </authorList>
    </citation>
    <scope>NUCLEOTIDE SEQUENCE [LARGE SCALE GENOMIC DNA]</scope>
    <source>
        <strain evidence="2 3">12B1</strain>
    </source>
</reference>
<dbReference type="SMART" id="SM00167">
    <property type="entry name" value="VPS9"/>
    <property type="match status" value="1"/>
</dbReference>
<dbReference type="InterPro" id="IPR003123">
    <property type="entry name" value="VPS9"/>
</dbReference>
<evidence type="ECO:0000313" key="2">
    <source>
        <dbReference type="EMBL" id="KAL1525008.1"/>
    </source>
</evidence>
<dbReference type="PROSITE" id="PS51205">
    <property type="entry name" value="VPS9"/>
    <property type="match status" value="1"/>
</dbReference>
<sequence length="564" mass="59108">MAGQYAAIGAADDSWRARPLKFLSELSGSEAYAFGDLTRAALRRLARGGAAPPPEAASDAAAACGAAAAHSNASPSRPCGAAAEAVAASDASGAAGTRGTEAEAEARRGWRAWLRERPAEWWGARQGVVRHSGGTHAGAGGEPCASPLTAAEEACSSAEAAQASADGLLEQSQALLAALSAGAHVAEGEGGGIPPPLSAAASRAEASGGSAASTCASTDGPAMRDKGIRQVARLGEAQQRAWLAARRASRSLLRQEIAEFIADAAHPLGTQLWSVGRDVRAMLAAADAADASSGALGDEAAARRALAEALDCLRAGLASLHAQLVVELPSALSADAEVVREAAEQLEEQVYRAVSSGLLALYQRAQQADVAQLAERVHEMRALLPCDMSISEELWLLPRNPEFGPWRRRLAMLREAPPSEPLLPYTGAILALRTLPLHRTPCEKARVLLEVCEEIVRSTLSDARLRAVADGVDTREAETQQSALCADELLPLLVYVIIRSRMTTIPAELAYIRALLPEIYQHGSLGYALASFQCACRVALDLDWSCEKLIAPIEVDADHETIVE</sequence>
<evidence type="ECO:0000259" key="1">
    <source>
        <dbReference type="PROSITE" id="PS51205"/>
    </source>
</evidence>
<dbReference type="InterPro" id="IPR037191">
    <property type="entry name" value="VPS9_dom_sf"/>
</dbReference>
<evidence type="ECO:0000313" key="3">
    <source>
        <dbReference type="Proteomes" id="UP001515480"/>
    </source>
</evidence>
<gene>
    <name evidence="2" type="ORF">AB1Y20_019884</name>
</gene>
<accession>A0AB34JVR1</accession>
<feature type="domain" description="VPS9" evidence="1">
    <location>
        <begin position="367"/>
        <end position="548"/>
    </location>
</feature>
<name>A0AB34JVR1_PRYPA</name>
<dbReference type="Proteomes" id="UP001515480">
    <property type="component" value="Unassembled WGS sequence"/>
</dbReference>